<dbReference type="InterPro" id="IPR006530">
    <property type="entry name" value="YD"/>
</dbReference>
<dbReference type="Pfam" id="PF20148">
    <property type="entry name" value="DUF6531"/>
    <property type="match status" value="1"/>
</dbReference>
<dbReference type="RefSeq" id="WP_341416541.1">
    <property type="nucleotide sequence ID" value="NZ_JBBPCC010000010.1"/>
</dbReference>
<feature type="domain" description="Teneurin-like YD-shell" evidence="6">
    <location>
        <begin position="1846"/>
        <end position="1970"/>
    </location>
</feature>
<dbReference type="NCBIfam" id="TIGR03696">
    <property type="entry name" value="Rhs_assc_core"/>
    <property type="match status" value="1"/>
</dbReference>
<dbReference type="PANTHER" id="PTHR32305">
    <property type="match status" value="1"/>
</dbReference>
<feature type="domain" description="Pre-toxin TG" evidence="4">
    <location>
        <begin position="2566"/>
        <end position="2629"/>
    </location>
</feature>
<evidence type="ECO:0000313" key="8">
    <source>
        <dbReference type="Proteomes" id="UP001469365"/>
    </source>
</evidence>
<accession>A0ABU9DKP9</accession>
<feature type="domain" description="DUF6531" evidence="5">
    <location>
        <begin position="1438"/>
        <end position="1508"/>
    </location>
</feature>
<evidence type="ECO:0000256" key="1">
    <source>
        <dbReference type="ARBA" id="ARBA00004613"/>
    </source>
</evidence>
<dbReference type="InterPro" id="IPR022385">
    <property type="entry name" value="Rhs_assc_core"/>
</dbReference>
<dbReference type="PANTHER" id="PTHR32305:SF15">
    <property type="entry name" value="PROTEIN RHSA-RELATED"/>
    <property type="match status" value="1"/>
</dbReference>
<keyword evidence="8" id="KW-1185">Reference proteome</keyword>
<dbReference type="Gene3D" id="2.180.10.10">
    <property type="entry name" value="RHS repeat-associated core"/>
    <property type="match status" value="3"/>
</dbReference>
<sequence length="2790" mass="299584">MTIWPDQSVDVTNITDKSGAVRADGINDYAKYDNTGDLVIYAKRRAAGEHTLSAGNRVALTNRDTKAYEVWGPYESLQISSRNAPAVYYKTLSPGQSLEAANTSSKSFALSVGGIYDNAIYESDGSIYAYGRKKTAGTLSVSSGNSAVLTNTDTKSYEVAGPYDGFRISDRSMPASFVWSLGVGQSIQALNKTPKNFSLSFSGTYDFAEYTKTGAVASIGRGVSTASSLISSGGYLAVTNRGTSVMEVSGPSDGFNVSGRNAPALTLQTLQPGQHMEADNLNTSSASLMLTGTFDYALYQDKDGITSYSRGTKLTTLSVGASRRAAISNTGTTTADVFGAYDAFTFRGRTNPVTFYASLIPGQTVEAINRSSGNFSLVTTASTDYAEYKENGASVAFERNKTAGSSLVPPQNRVVFTNSSGVGMTVSGPFDAFQTNLRLNPAVFVQILGPGRSMEATNKSTQAVNLKTAGTYDYIQKSENGDIGLFDRGRALGFLNAPADRTVGITNASLGNVEVAGPYDIFQVVNRVNPVLFIKVMQPGQSADITNHSTNPYRVNSTFSGDTAEYKSDGTLASYGVGGASGLSLIDAGKRIALMNTSDKAGEVWGPFDAFAVNDRSTPVTFVKALAPGQTVKAKQIANSTFNVRRSGKTDYALYKPTGAISSFGRADSGTIARIVSPGESLIITNTDQTEVLVRGPYDAFQLSDRSEPALFVRTLGGSQSIDVTNLTSTTASIAIAGNHDYSMYDGNGPIKSYASGPSASRDLDAGERIGIAGTDGAAIEVAGPYDVFRVIERSTPVTYSTTLNPGQTIQAQSTSSKLFMVKVTGKFDYAKYSSVKTLDAYDRATTYGTISFAAGSFAHITASDTAAIKVKGAYDAFTWTARQEPALLVKTTAPGQNIEILNTGLNATTLTVNGTFDYVKYKPDGDIQIYSKGSGTSTLSAGERAAYMNTEAGNVEFSGPYDMLQVSERSRPVSYVKTLAPGQTVQLRNIVNKDYFIRMSGLFDYVKYNETGSVQASDQGSTSASTISVSANKRIILTNADTVPIEVRASYDAFEATDRSETAYLVQTLSPSQSVGFTNLTSGSVGVRMTGIFDYTIYNTDGSVSIYGQKRNPTTLTVAPYKRIKITNSDTVAFQAAAPREAVELDSGSGPVTFFKELTQGQTIRAVNNGKFSYSLKIQGTIDYVKTNASGNILGWEKQVTVNSVDVSPGDAIVLTNAGSEPAMVAGPKDIFAVADRSAPALLRKNLASGSHMDLTNSSGSSVTLSLSGDSYDLVKSNASGAVALYRRGDAAEKQSLAAQQRMSISNTGTAALSLVGPYDSIQAMDRLNPALAVKPVESGQSLAVVNITVSSQTVTFGGSFTYRKPDGTIASGKDTLSIPAGERYVLTSKEASKQDAYGPFDVFRFEAATAISGTAAVNEIRKLDPSQTDAQSLHADPIDTATGAQVMQRTLLTVHGAVDVPFVIQYHSLLLDAGKLGVGWGHNYEARVENQGNGKLVLHWNANQRNLFQDNGSGVYESADRSVRQDQIVKQADGSYRLKRLNGTEYTFSASGVLQEIRSKQGQRITLTYTSGMLTGITEPVSGKALTLAYDNGRLAKVSDPLNRQVSFTYDSGGRLVKITDAAGLEYVYTYDATGRILTASEQGARLFVNTYDAEGRVIGQESGMAEKGSTRFAYAENSGTLTTIVTDRMNNVKQLIHDEKYQLVEAVSELGQHTSFAYDSKGNRTKVTDTVGQSNTFAYDTSSNLTSITDYLGQSVGMTYDNRQNLLTVTGPDQLRIVNEYDAKQQLVSITDPAGNKTTYVYDANGQLTEAVDAASGRTQYNYNNGLLSAIIGPTGNRVQYTYDAAGRVTTIQNASGKSTKIEYDNNDRVLRVIDPLGYATSYTYNPAGQPLTARDAKGNVTSYQYDSDNQLTSVTDALGRITKFTYDREGRVTEVTDAKGQKTVYGYDAKGRLTSVANPLGQKVNYEYDQLDRNTAMTDALGNRVYDVTFDGAGNPIAVKDALGRKASQQFDALNRLKQATDPLNRSTKFNYDKLGRLTDVTDAKQGMSSSVFNARSQVTSVSDPNRNITSYQYDAAGRLVQEQNAAGGTHQYEYHVSGLPSKETNGRKQETVYTYMDNDRLSGFTDAEGQVSYTYDANGNVTAVTSSSGKVLTRTFDKLNRVETYTDEDGNTLNYAYDEVGQLTGLTYPDGKQVSYVYDAAGRMTSVTDWANRKTTYAYDSNGRLVQTVRPDGSVESRTYDAAGQLATLSDKLANGTWISRYTYTYDEAGNLVGENNALTTFKTSDSVSTAVYGARAGAASVTSSVYGGVEALHGLGAGTLINMTYTADNRLATYNGQAVIYDADGNMTLGPLAGSMGTYVYDARNRLIEAGGIRYTYNSENHRIASLDTNGGTTRFVVNPHAVLSQLLMEKDGQGQVKARYVYGLGLIGREDSAGQYRVYHYDRRGTTVALTDLAGQVTDRYMYGPYGEVLQKQGSTPNPFQYNGRDGVQTDDNGLYYMRARYYNPEVKRFINRDVVTGTIGAGQTLNRYAYVNGNPVSYIDPFGLSRDGDTSPWIKGGDFLIDAVPLVGTLKGFQQAFSGMNLVTGQQLSTADRWAEGVGSALSLVPIPGLKHGGKYATKGVISAEQSVERWLGRKGTGDLAEEGSRLTRRILSDGSVVADVTSLPGKEGINVSRRLSPNELRQLTDQHGVEFALVYERGTGKNGAGGTYKLFSGTLNRVGVPITKDSMLIYHTHPAGSPFASAGDRRVLELLELVGSPQRSSQIVPSGRNDVIRFYPDGTHK</sequence>
<feature type="domain" description="Teneurin-like YD-shell" evidence="6">
    <location>
        <begin position="1546"/>
        <end position="1719"/>
    </location>
</feature>
<evidence type="ECO:0000256" key="3">
    <source>
        <dbReference type="ARBA" id="ARBA00022737"/>
    </source>
</evidence>
<dbReference type="InterPro" id="IPR027797">
    <property type="entry name" value="PT-TG_dom"/>
</dbReference>
<keyword evidence="2" id="KW-0964">Secreted</keyword>
<evidence type="ECO:0000259" key="4">
    <source>
        <dbReference type="Pfam" id="PF14449"/>
    </source>
</evidence>
<dbReference type="Proteomes" id="UP001469365">
    <property type="component" value="Unassembled WGS sequence"/>
</dbReference>
<gene>
    <name evidence="7" type="ORF">WMW72_16100</name>
</gene>
<evidence type="ECO:0000313" key="7">
    <source>
        <dbReference type="EMBL" id="MEK8129430.1"/>
    </source>
</evidence>
<evidence type="ECO:0000259" key="6">
    <source>
        <dbReference type="Pfam" id="PF25023"/>
    </source>
</evidence>
<comment type="subcellular location">
    <subcellularLocation>
        <location evidence="1">Secreted</location>
    </subcellularLocation>
</comment>
<keyword evidence="3" id="KW-0677">Repeat</keyword>
<protein>
    <submittedName>
        <fullName evidence="7">RHS repeat-associated core domain-containing protein</fullName>
    </submittedName>
</protein>
<proteinExistence type="predicted"/>
<dbReference type="EMBL" id="JBBPCC010000010">
    <property type="protein sequence ID" value="MEK8129430.1"/>
    <property type="molecule type" value="Genomic_DNA"/>
</dbReference>
<dbReference type="InterPro" id="IPR045351">
    <property type="entry name" value="DUF6531"/>
</dbReference>
<organism evidence="7 8">
    <name type="scientific">Paenibacillus filicis</name>
    <dbReference type="NCBI Taxonomy" id="669464"/>
    <lineage>
        <taxon>Bacteria</taxon>
        <taxon>Bacillati</taxon>
        <taxon>Bacillota</taxon>
        <taxon>Bacilli</taxon>
        <taxon>Bacillales</taxon>
        <taxon>Paenibacillaceae</taxon>
        <taxon>Paenibacillus</taxon>
    </lineage>
</organism>
<dbReference type="Pfam" id="PF05593">
    <property type="entry name" value="RHS_repeat"/>
    <property type="match status" value="4"/>
</dbReference>
<dbReference type="Pfam" id="PF14449">
    <property type="entry name" value="PT-TG"/>
    <property type="match status" value="1"/>
</dbReference>
<dbReference type="Pfam" id="PF25023">
    <property type="entry name" value="TEN_YD-shell"/>
    <property type="match status" value="4"/>
</dbReference>
<name>A0ABU9DKP9_9BACL</name>
<dbReference type="SUPFAM" id="SSF101898">
    <property type="entry name" value="NHL repeat"/>
    <property type="match status" value="1"/>
</dbReference>
<reference evidence="7 8" key="1">
    <citation type="submission" date="2024-04" db="EMBL/GenBank/DDBJ databases">
        <title>draft genome sequnece of Paenibacillus filicis.</title>
        <authorList>
            <person name="Kim D.-U."/>
        </authorList>
    </citation>
    <scope>NUCLEOTIDE SEQUENCE [LARGE SCALE GENOMIC DNA]</scope>
    <source>
        <strain evidence="7 8">KACC14197</strain>
    </source>
</reference>
<dbReference type="NCBIfam" id="TIGR01643">
    <property type="entry name" value="YD_repeat_2x"/>
    <property type="match status" value="14"/>
</dbReference>
<feature type="domain" description="Teneurin-like YD-shell" evidence="6">
    <location>
        <begin position="2109"/>
        <end position="2283"/>
    </location>
</feature>
<feature type="domain" description="Teneurin-like YD-shell" evidence="6">
    <location>
        <begin position="2327"/>
        <end position="2544"/>
    </location>
</feature>
<evidence type="ECO:0000256" key="2">
    <source>
        <dbReference type="ARBA" id="ARBA00022525"/>
    </source>
</evidence>
<dbReference type="InterPro" id="IPR050708">
    <property type="entry name" value="T6SS_VgrG/RHS"/>
</dbReference>
<dbReference type="InterPro" id="IPR056823">
    <property type="entry name" value="TEN-like_YD-shell"/>
</dbReference>
<dbReference type="InterPro" id="IPR031325">
    <property type="entry name" value="RHS_repeat"/>
</dbReference>
<evidence type="ECO:0000259" key="5">
    <source>
        <dbReference type="Pfam" id="PF20148"/>
    </source>
</evidence>
<comment type="caution">
    <text evidence="7">The sequence shown here is derived from an EMBL/GenBank/DDBJ whole genome shotgun (WGS) entry which is preliminary data.</text>
</comment>